<dbReference type="STRING" id="10195.A0A3M7SMA8"/>
<protein>
    <submittedName>
        <fullName evidence="3">Coiled-coil domain-containing</fullName>
    </submittedName>
</protein>
<dbReference type="AlphaFoldDB" id="A0A3M7SMA8"/>
<dbReference type="InterPro" id="IPR040047">
    <property type="entry name" value="VPS50"/>
</dbReference>
<evidence type="ECO:0000313" key="3">
    <source>
        <dbReference type="EMBL" id="RNA36790.1"/>
    </source>
</evidence>
<dbReference type="Pfam" id="PF10474">
    <property type="entry name" value="Syndetin_C"/>
    <property type="match status" value="1"/>
</dbReference>
<dbReference type="PANTHER" id="PTHR13258">
    <property type="entry name" value="SYNDETIN"/>
    <property type="match status" value="1"/>
</dbReference>
<dbReference type="GO" id="GO:0042147">
    <property type="term" value="P:retrograde transport, endosome to Golgi"/>
    <property type="evidence" value="ECO:0007669"/>
    <property type="project" value="InterPro"/>
</dbReference>
<feature type="transmembrane region" description="Helical" evidence="1">
    <location>
        <begin position="602"/>
        <end position="622"/>
    </location>
</feature>
<dbReference type="PANTHER" id="PTHR13258:SF0">
    <property type="entry name" value="SYNDETIN"/>
    <property type="match status" value="1"/>
</dbReference>
<proteinExistence type="predicted"/>
<keyword evidence="1" id="KW-0812">Transmembrane</keyword>
<dbReference type="GO" id="GO:0032456">
    <property type="term" value="P:endocytic recycling"/>
    <property type="evidence" value="ECO:0007669"/>
    <property type="project" value="InterPro"/>
</dbReference>
<comment type="caution">
    <text evidence="3">The sequence shown here is derived from an EMBL/GenBank/DDBJ whole genome shotgun (WGS) entry which is preliminary data.</text>
</comment>
<keyword evidence="1" id="KW-1133">Transmembrane helix</keyword>
<name>A0A3M7SMA8_BRAPC</name>
<dbReference type="GO" id="GO:0000149">
    <property type="term" value="F:SNARE binding"/>
    <property type="evidence" value="ECO:0007669"/>
    <property type="project" value="TreeGrafter"/>
</dbReference>
<keyword evidence="4" id="KW-1185">Reference proteome</keyword>
<evidence type="ECO:0000313" key="4">
    <source>
        <dbReference type="Proteomes" id="UP000276133"/>
    </source>
</evidence>
<dbReference type="GO" id="GO:1990745">
    <property type="term" value="C:EARP complex"/>
    <property type="evidence" value="ECO:0007669"/>
    <property type="project" value="InterPro"/>
</dbReference>
<dbReference type="EMBL" id="REGN01001126">
    <property type="protein sequence ID" value="RNA36790.1"/>
    <property type="molecule type" value="Genomic_DNA"/>
</dbReference>
<organism evidence="3 4">
    <name type="scientific">Brachionus plicatilis</name>
    <name type="common">Marine rotifer</name>
    <name type="synonym">Brachionus muelleri</name>
    <dbReference type="NCBI Taxonomy" id="10195"/>
    <lineage>
        <taxon>Eukaryota</taxon>
        <taxon>Metazoa</taxon>
        <taxon>Spiralia</taxon>
        <taxon>Gnathifera</taxon>
        <taxon>Rotifera</taxon>
        <taxon>Eurotatoria</taxon>
        <taxon>Monogononta</taxon>
        <taxon>Pseudotrocha</taxon>
        <taxon>Ploima</taxon>
        <taxon>Brachionidae</taxon>
        <taxon>Brachionus</taxon>
    </lineage>
</organism>
<evidence type="ECO:0000256" key="1">
    <source>
        <dbReference type="SAM" id="Phobius"/>
    </source>
</evidence>
<dbReference type="InterPro" id="IPR019514">
    <property type="entry name" value="Syndetin_C"/>
</dbReference>
<dbReference type="OrthoDB" id="10263345at2759"/>
<dbReference type="Proteomes" id="UP000276133">
    <property type="component" value="Unassembled WGS sequence"/>
</dbReference>
<keyword evidence="1" id="KW-0472">Membrane</keyword>
<evidence type="ECO:0000259" key="2">
    <source>
        <dbReference type="Pfam" id="PF10474"/>
    </source>
</evidence>
<sequence>MLHYAAFTELNSNDADYDKYIANIQRKIWEEVQIKISTYFRSMDLVNFKFDDYLDILVILNRFIELGNEFCNKASDCDIIIQAVKEQTLAYINFYHLSHLEELKMFLENEIWQCCPVRSDFSVFNLHEYKFLQSNEGQTPSDSVLELIEKNISSDLERLKANTFEINNNMVQLINISGDKKTKIDIFDEINLLKKKINSKNNESPQSSPTQSSDSVEDEFDEHLVQNFDAHNSINQEQPILTNTTLNIIRLFGKYIHMLSIFKIISFQVISYLMQLFQFYFYYIYLDFAQTDEIPMEQNDGSILNLIDKNSTLNTLFKNIKNDIFKKSKMSSPRMEQTKIVQNHDEYMDLVRQRIIATESLVYLSKLLENMFPLIKKILPMKQLKQNEINNLDIYTNILRETPKIRKTIYSYIARRAVDYNQLVDSIGRVNWDLNEILSQHNSYVDVLLRQLNDLKLDLQDLCAQIPLNKTIINSILEETLRLCMRVLVDGYSLVKKCSNEGRALMQLDFQQLVVKLEALFDIRPIPDKDYVETFIKAYYLPDSSIEKWVKDHPEYQQKNIAGLLGLMGQLSKKTRLAVLNSFQPGTLGSNNINASQFVFTYSMKIFFIQFLFVFFIIYLFYLCRAKAPSDRLVYKSQKNLILSTYPISFSPNLIGGPRK</sequence>
<gene>
    <name evidence="3" type="ORF">BpHYR1_046919</name>
</gene>
<accession>A0A3M7SMA8</accession>
<reference evidence="3 4" key="1">
    <citation type="journal article" date="2018" name="Sci. Rep.">
        <title>Genomic signatures of local adaptation to the degree of environmental predictability in rotifers.</title>
        <authorList>
            <person name="Franch-Gras L."/>
            <person name="Hahn C."/>
            <person name="Garcia-Roger E.M."/>
            <person name="Carmona M.J."/>
            <person name="Serra M."/>
            <person name="Gomez A."/>
        </authorList>
    </citation>
    <scope>NUCLEOTIDE SEQUENCE [LARGE SCALE GENOMIC DNA]</scope>
    <source>
        <strain evidence="3">HYR1</strain>
    </source>
</reference>
<dbReference type="GO" id="GO:0005829">
    <property type="term" value="C:cytosol"/>
    <property type="evidence" value="ECO:0007669"/>
    <property type="project" value="GOC"/>
</dbReference>
<feature type="domain" description="Syndetin C-terminal" evidence="2">
    <location>
        <begin position="352"/>
        <end position="582"/>
    </location>
</feature>